<dbReference type="WBParaSite" id="ES5_v2.g298.t1">
    <property type="protein sequence ID" value="ES5_v2.g298.t1"/>
    <property type="gene ID" value="ES5_v2.g298"/>
</dbReference>
<proteinExistence type="predicted"/>
<reference evidence="2" key="1">
    <citation type="submission" date="2022-11" db="UniProtKB">
        <authorList>
            <consortium name="WormBaseParasite"/>
        </authorList>
    </citation>
    <scope>IDENTIFICATION</scope>
</reference>
<accession>A0AC34GJM2</accession>
<name>A0AC34GJM2_9BILA</name>
<evidence type="ECO:0000313" key="1">
    <source>
        <dbReference type="Proteomes" id="UP000887579"/>
    </source>
</evidence>
<protein>
    <submittedName>
        <fullName evidence="2">Uncharacterized protein</fullName>
    </submittedName>
</protein>
<sequence>MFALQSSKFNSEVPKRNCTLEVNDEVTQEIDSCDDATTSKRLLMQFKDPLIEYLKSEYLKAPNGQFVSHVCELTNLDEDLSHAFAKIFMALEKIAIRIEKNRSFVRTPEELRRDNELFEKLMKKKQEVKREDSPEPPLRVTSRDPRPVRCQYSPPKSMFPVKDSVELVERKDSLSHNEVLVDSFNETSSSKDVHKNDGNHEETSFIATSPPLSPEDDTDEEDTYSTRRARSPSYYRKRVAENNAFFNAIATTERSNKSTVNKYSMPPRSSFPPPTSNQRRPSSVFNSINAHESNEDEKQQQRQPANKKAKRVGFDNCMVENEGRTKEVYNEPSGTICVPLVEHHAVDTKYVIPAVAVSYNTLALPNQPLVVKAPEKSCYETWQKFSYNHSNKHFEDKILDVLHQFRHNSFVPKFKGDKRKLHLVIKDSLLFPTDFEDKYKQCLQIDAKYPQRMETITDVFEDEIYEKRNDYYIKNVIFSMGLDLICYELDAATAIKNLLSFLEKFIIVLQEAFDPNGPKRYEKYSKRENISVLAVEIPKLIIITVPYIDSHATASTNKHKIIEMNNALRNFVKKNQAKHFKNHNQIIEIYDWEKEAQNYRQCTPADFESRFKVLTTALSEKYQMFIVGPEQQNNYEGNDYHEG</sequence>
<organism evidence="1 2">
    <name type="scientific">Panagrolaimus sp. ES5</name>
    <dbReference type="NCBI Taxonomy" id="591445"/>
    <lineage>
        <taxon>Eukaryota</taxon>
        <taxon>Metazoa</taxon>
        <taxon>Ecdysozoa</taxon>
        <taxon>Nematoda</taxon>
        <taxon>Chromadorea</taxon>
        <taxon>Rhabditida</taxon>
        <taxon>Tylenchina</taxon>
        <taxon>Panagrolaimomorpha</taxon>
        <taxon>Panagrolaimoidea</taxon>
        <taxon>Panagrolaimidae</taxon>
        <taxon>Panagrolaimus</taxon>
    </lineage>
</organism>
<dbReference type="Proteomes" id="UP000887579">
    <property type="component" value="Unplaced"/>
</dbReference>
<evidence type="ECO:0000313" key="2">
    <source>
        <dbReference type="WBParaSite" id="ES5_v2.g298.t1"/>
    </source>
</evidence>